<evidence type="ECO:0000313" key="3">
    <source>
        <dbReference type="Proteomes" id="UP001596201"/>
    </source>
</evidence>
<dbReference type="SUPFAM" id="SSF100950">
    <property type="entry name" value="NagB/RpiA/CoA transferase-like"/>
    <property type="match status" value="1"/>
</dbReference>
<name>A0ABD5RAB9_9EURY</name>
<dbReference type="RefSeq" id="WP_227227718.1">
    <property type="nucleotide sequence ID" value="NZ_JAJCVJ010000001.1"/>
</dbReference>
<dbReference type="EMBL" id="JBHSKX010000001">
    <property type="protein sequence ID" value="MFC5366950.1"/>
    <property type="molecule type" value="Genomic_DNA"/>
</dbReference>
<sequence>MTSGTVATFEESLERLEVGWTHTDAAGLAGTLRTVCDDPTVGTPLPWADVTLPDWVEDDPTADDVRAAATGVTAAGIGIADYGSVVLPSTDDGSEPVSLYPETHVPVLRRSDLVEGMPEAFSWLAENVSGEGGSAIVATGPSATADMGELVKGAHGPKAVHVVVLDDADETEDPR</sequence>
<reference evidence="2 3" key="1">
    <citation type="journal article" date="2019" name="Int. J. Syst. Evol. Microbiol.">
        <title>The Global Catalogue of Microorganisms (GCM) 10K type strain sequencing project: providing services to taxonomists for standard genome sequencing and annotation.</title>
        <authorList>
            <consortium name="The Broad Institute Genomics Platform"/>
            <consortium name="The Broad Institute Genome Sequencing Center for Infectious Disease"/>
            <person name="Wu L."/>
            <person name="Ma J."/>
        </authorList>
    </citation>
    <scope>NUCLEOTIDE SEQUENCE [LARGE SCALE GENOMIC DNA]</scope>
    <source>
        <strain evidence="2 3">CGMCC 1.12237</strain>
    </source>
</reference>
<protein>
    <submittedName>
        <fullName evidence="2">LUD domain-containing protein</fullName>
    </submittedName>
</protein>
<evidence type="ECO:0000259" key="1">
    <source>
        <dbReference type="Pfam" id="PF02589"/>
    </source>
</evidence>
<comment type="caution">
    <text evidence="2">The sequence shown here is derived from an EMBL/GenBank/DDBJ whole genome shotgun (WGS) entry which is preliminary data.</text>
</comment>
<gene>
    <name evidence="2" type="ORF">ACFPJ5_08355</name>
</gene>
<dbReference type="InterPro" id="IPR003741">
    <property type="entry name" value="LUD_dom"/>
</dbReference>
<dbReference type="Pfam" id="PF02589">
    <property type="entry name" value="LUD_dom"/>
    <property type="match status" value="1"/>
</dbReference>
<organism evidence="2 3">
    <name type="scientific">Salinirubrum litoreum</name>
    <dbReference type="NCBI Taxonomy" id="1126234"/>
    <lineage>
        <taxon>Archaea</taxon>
        <taxon>Methanobacteriati</taxon>
        <taxon>Methanobacteriota</taxon>
        <taxon>Stenosarchaea group</taxon>
        <taxon>Halobacteria</taxon>
        <taxon>Halobacteriales</taxon>
        <taxon>Haloferacaceae</taxon>
        <taxon>Salinirubrum</taxon>
    </lineage>
</organism>
<feature type="domain" description="LUD" evidence="1">
    <location>
        <begin position="63"/>
        <end position="165"/>
    </location>
</feature>
<accession>A0ABD5RAB9</accession>
<dbReference type="Gene3D" id="3.40.50.10420">
    <property type="entry name" value="NagB/RpiA/CoA transferase-like"/>
    <property type="match status" value="1"/>
</dbReference>
<keyword evidence="3" id="KW-1185">Reference proteome</keyword>
<dbReference type="PANTHER" id="PTHR43682">
    <property type="entry name" value="LACTATE UTILIZATION PROTEIN C"/>
    <property type="match status" value="1"/>
</dbReference>
<dbReference type="Proteomes" id="UP001596201">
    <property type="component" value="Unassembled WGS sequence"/>
</dbReference>
<proteinExistence type="predicted"/>
<dbReference type="InterPro" id="IPR037171">
    <property type="entry name" value="NagB/RpiA_transferase-like"/>
</dbReference>
<dbReference type="AlphaFoldDB" id="A0ABD5RAB9"/>
<dbReference type="PANTHER" id="PTHR43682:SF1">
    <property type="entry name" value="LACTATE UTILIZATION PROTEIN C"/>
    <property type="match status" value="1"/>
</dbReference>
<dbReference type="InterPro" id="IPR024185">
    <property type="entry name" value="FTHF_cligase-like_sf"/>
</dbReference>
<evidence type="ECO:0000313" key="2">
    <source>
        <dbReference type="EMBL" id="MFC5366950.1"/>
    </source>
</evidence>